<gene>
    <name evidence="6" type="primary">cmpR_3</name>
    <name evidence="6" type="ORF">SPACI_045490</name>
</gene>
<dbReference type="SUPFAM" id="SSF53850">
    <property type="entry name" value="Periplasmic binding protein-like II"/>
    <property type="match status" value="1"/>
</dbReference>
<proteinExistence type="inferred from homology"/>
<dbReference type="PRINTS" id="PR00039">
    <property type="entry name" value="HTHLYSR"/>
</dbReference>
<keyword evidence="2" id="KW-0805">Transcription regulation</keyword>
<sequence length="296" mass="33156">MSLYKYEVFHSITTLGSMSKAAETLNLTHSAVSHIITNLEGELGFPLFTRNRAGLTVTSNGERLLPYIKQILEINEHLKKEVAAINGLTAGTVRIGSFSSVSNMWLPGILAQFHQYHPSIQVELADDGNYDEIERWIDTGLIDFGFVSLPTAKTFDVLFLKKDRLLCVLPAAHPLSHKDTIHLQDIARETFIMPKWGSYNDIGRILQEKGAKLTVKYEITESQTIISMVSKGLGISILPEMVLARNAEDIRTVYLDQSYYRKIGIAARSLKNCSPAAKKFIACTKAWLNDHNLLDF</sequence>
<evidence type="ECO:0000256" key="3">
    <source>
        <dbReference type="ARBA" id="ARBA00023125"/>
    </source>
</evidence>
<evidence type="ECO:0000256" key="1">
    <source>
        <dbReference type="ARBA" id="ARBA00009437"/>
    </source>
</evidence>
<dbReference type="PANTHER" id="PTHR30419">
    <property type="entry name" value="HTH-TYPE TRANSCRIPTIONAL REGULATOR YBHD"/>
    <property type="match status" value="1"/>
</dbReference>
<dbReference type="InterPro" id="IPR005119">
    <property type="entry name" value="LysR_subst-bd"/>
</dbReference>
<dbReference type="InterPro" id="IPR036390">
    <property type="entry name" value="WH_DNA-bd_sf"/>
</dbReference>
<dbReference type="InterPro" id="IPR000847">
    <property type="entry name" value="LysR_HTH_N"/>
</dbReference>
<dbReference type="SUPFAM" id="SSF46785">
    <property type="entry name" value="Winged helix' DNA-binding domain"/>
    <property type="match status" value="1"/>
</dbReference>
<organism evidence="6 7">
    <name type="scientific">Sporomusa acidovorans (strain ATCC 49682 / DSM 3132 / Mol)</name>
    <dbReference type="NCBI Taxonomy" id="1123286"/>
    <lineage>
        <taxon>Bacteria</taxon>
        <taxon>Bacillati</taxon>
        <taxon>Bacillota</taxon>
        <taxon>Negativicutes</taxon>
        <taxon>Selenomonadales</taxon>
        <taxon>Sporomusaceae</taxon>
        <taxon>Sporomusa</taxon>
    </lineage>
</organism>
<feature type="domain" description="HTH lysR-type" evidence="5">
    <location>
        <begin position="1"/>
        <end position="58"/>
    </location>
</feature>
<keyword evidence="7" id="KW-1185">Reference proteome</keyword>
<comment type="similarity">
    <text evidence="1">Belongs to the LysR transcriptional regulatory family.</text>
</comment>
<dbReference type="CDD" id="cd05466">
    <property type="entry name" value="PBP2_LTTR_substrate"/>
    <property type="match status" value="1"/>
</dbReference>
<dbReference type="InterPro" id="IPR036388">
    <property type="entry name" value="WH-like_DNA-bd_sf"/>
</dbReference>
<dbReference type="Gene3D" id="3.40.190.290">
    <property type="match status" value="1"/>
</dbReference>
<keyword evidence="4" id="KW-0804">Transcription</keyword>
<accession>A0ABZ3J7R6</accession>
<name>A0ABZ3J7R6_SPOA4</name>
<dbReference type="EMBL" id="CP155571">
    <property type="protein sequence ID" value="XFO74439.1"/>
    <property type="molecule type" value="Genomic_DNA"/>
</dbReference>
<dbReference type="Gene3D" id="1.10.10.10">
    <property type="entry name" value="Winged helix-like DNA-binding domain superfamily/Winged helix DNA-binding domain"/>
    <property type="match status" value="1"/>
</dbReference>
<evidence type="ECO:0000313" key="7">
    <source>
        <dbReference type="Proteomes" id="UP000216052"/>
    </source>
</evidence>
<dbReference type="RefSeq" id="WP_093793498.1">
    <property type="nucleotide sequence ID" value="NZ_CP155571.1"/>
</dbReference>
<dbReference type="Pfam" id="PF00126">
    <property type="entry name" value="HTH_1"/>
    <property type="match status" value="1"/>
</dbReference>
<evidence type="ECO:0000256" key="4">
    <source>
        <dbReference type="ARBA" id="ARBA00023163"/>
    </source>
</evidence>
<dbReference type="PROSITE" id="PS50931">
    <property type="entry name" value="HTH_LYSR"/>
    <property type="match status" value="1"/>
</dbReference>
<dbReference type="PANTHER" id="PTHR30419:SF24">
    <property type="entry name" value="HTH-TYPE TRANSCRIPTIONAL REGULATOR CZCR"/>
    <property type="match status" value="1"/>
</dbReference>
<evidence type="ECO:0000259" key="5">
    <source>
        <dbReference type="PROSITE" id="PS50931"/>
    </source>
</evidence>
<dbReference type="InterPro" id="IPR050950">
    <property type="entry name" value="HTH-type_LysR_regulators"/>
</dbReference>
<reference evidence="6" key="1">
    <citation type="submission" date="2024-05" db="EMBL/GenBank/DDBJ databases">
        <title>Isolation and characterization of Sporomusa carbonis sp. nov., a carboxydotrophic hydrogenogen in the genus of Sporomusa isolated from a charcoal burning pile.</title>
        <authorList>
            <person name="Boeer T."/>
            <person name="Rosenbaum F."/>
            <person name="Eysell L."/>
            <person name="Mueller V."/>
            <person name="Daniel R."/>
            <person name="Poehlein A."/>
        </authorList>
    </citation>
    <scope>NUCLEOTIDE SEQUENCE [LARGE SCALE GENOMIC DNA]</scope>
    <source>
        <strain evidence="6">DSM 3132</strain>
    </source>
</reference>
<evidence type="ECO:0000256" key="2">
    <source>
        <dbReference type="ARBA" id="ARBA00023015"/>
    </source>
</evidence>
<evidence type="ECO:0000313" key="6">
    <source>
        <dbReference type="EMBL" id="XFO74439.1"/>
    </source>
</evidence>
<protein>
    <submittedName>
        <fullName evidence="6">HTH-type transcriptional activator CmpR</fullName>
    </submittedName>
</protein>
<dbReference type="Proteomes" id="UP000216052">
    <property type="component" value="Chromosome"/>
</dbReference>
<keyword evidence="3" id="KW-0238">DNA-binding</keyword>
<dbReference type="Pfam" id="PF03466">
    <property type="entry name" value="LysR_substrate"/>
    <property type="match status" value="1"/>
</dbReference>